<evidence type="ECO:0000313" key="3">
    <source>
        <dbReference type="EMBL" id="SNZ13145.1"/>
    </source>
</evidence>
<organism evidence="3 4">
    <name type="scientific">Hydrogenobacter hydrogenophilus</name>
    <dbReference type="NCBI Taxonomy" id="35835"/>
    <lineage>
        <taxon>Bacteria</taxon>
        <taxon>Pseudomonadati</taxon>
        <taxon>Aquificota</taxon>
        <taxon>Aquificia</taxon>
        <taxon>Aquificales</taxon>
        <taxon>Aquificaceae</taxon>
        <taxon>Hydrogenobacter</taxon>
    </lineage>
</organism>
<sequence>MTTSSRATKGWLLYLLLAVDKKALIVRLSSLGDVVLSSCVVEPLKDMGYHPHLLTFEPYGDIFEDDKRLSVIQVKKEELFQEDTLKKLKGFDLYVDLQKNLKTIVLRLFIRGSWKSYNKQSIRRRLAVYVKALRKPYHVVDAYLEAIGQKGFRPNIEVSEERLRAWKEKLGDNFVCIAPGARYKKKRYPYFKQVVDLLKKEGIKVVLVGDGQDRLLTEGFDGVNLCGELSLVDTLAVIKLARAFVGNDSGLLHMARAVGTKAVQIYGGTHPTLGFSLYPDEGIVLLKNLKCQPCDPHGKGHCKLKTYECLQIEPQTVASALLTLIR</sequence>
<dbReference type="Gene3D" id="3.40.50.2000">
    <property type="entry name" value="Glycogen Phosphorylase B"/>
    <property type="match status" value="2"/>
</dbReference>
<dbReference type="EMBL" id="OBEN01000002">
    <property type="protein sequence ID" value="SNZ13145.1"/>
    <property type="molecule type" value="Genomic_DNA"/>
</dbReference>
<dbReference type="GO" id="GO:0005829">
    <property type="term" value="C:cytosol"/>
    <property type="evidence" value="ECO:0007669"/>
    <property type="project" value="TreeGrafter"/>
</dbReference>
<dbReference type="InterPro" id="IPR002201">
    <property type="entry name" value="Glyco_trans_9"/>
</dbReference>
<dbReference type="GO" id="GO:0008713">
    <property type="term" value="F:ADP-heptose-lipopolysaccharide heptosyltransferase activity"/>
    <property type="evidence" value="ECO:0007669"/>
    <property type="project" value="TreeGrafter"/>
</dbReference>
<evidence type="ECO:0000256" key="1">
    <source>
        <dbReference type="ARBA" id="ARBA00022676"/>
    </source>
</evidence>
<keyword evidence="1" id="KW-0328">Glycosyltransferase</keyword>
<evidence type="ECO:0000256" key="2">
    <source>
        <dbReference type="ARBA" id="ARBA00022679"/>
    </source>
</evidence>
<dbReference type="AlphaFoldDB" id="A0A285NUL7"/>
<gene>
    <name evidence="3" type="ORF">SAMN06265353_0636</name>
</gene>
<dbReference type="Proteomes" id="UP000218627">
    <property type="component" value="Unassembled WGS sequence"/>
</dbReference>
<dbReference type="CDD" id="cd03789">
    <property type="entry name" value="GT9_LPS_heptosyltransferase"/>
    <property type="match status" value="1"/>
</dbReference>
<dbReference type="GO" id="GO:0009244">
    <property type="term" value="P:lipopolysaccharide core region biosynthetic process"/>
    <property type="evidence" value="ECO:0007669"/>
    <property type="project" value="TreeGrafter"/>
</dbReference>
<dbReference type="RefSeq" id="WP_245810068.1">
    <property type="nucleotide sequence ID" value="NZ_OBEN01000002.1"/>
</dbReference>
<dbReference type="InterPro" id="IPR051199">
    <property type="entry name" value="LPS_LOS_Heptosyltrfase"/>
</dbReference>
<name>A0A285NUL7_9AQUI</name>
<dbReference type="PANTHER" id="PTHR30160:SF1">
    <property type="entry name" value="LIPOPOLYSACCHARIDE 1,2-N-ACETYLGLUCOSAMINETRANSFERASE-RELATED"/>
    <property type="match status" value="1"/>
</dbReference>
<dbReference type="SUPFAM" id="SSF53756">
    <property type="entry name" value="UDP-Glycosyltransferase/glycogen phosphorylase"/>
    <property type="match status" value="1"/>
</dbReference>
<keyword evidence="4" id="KW-1185">Reference proteome</keyword>
<evidence type="ECO:0000313" key="4">
    <source>
        <dbReference type="Proteomes" id="UP000218627"/>
    </source>
</evidence>
<accession>A0A285NUL7</accession>
<keyword evidence="2 3" id="KW-0808">Transferase</keyword>
<reference evidence="4" key="1">
    <citation type="submission" date="2017-09" db="EMBL/GenBank/DDBJ databases">
        <authorList>
            <person name="Varghese N."/>
            <person name="Submissions S."/>
        </authorList>
    </citation>
    <scope>NUCLEOTIDE SEQUENCE [LARGE SCALE GENOMIC DNA]</scope>
    <source>
        <strain evidence="4">DSM 2913</strain>
    </source>
</reference>
<protein>
    <submittedName>
        <fullName evidence="3">ADP-heptose:LPS heptosyltransferase</fullName>
    </submittedName>
</protein>
<dbReference type="Pfam" id="PF01075">
    <property type="entry name" value="Glyco_transf_9"/>
    <property type="match status" value="1"/>
</dbReference>
<dbReference type="PANTHER" id="PTHR30160">
    <property type="entry name" value="TETRAACYLDISACCHARIDE 4'-KINASE-RELATED"/>
    <property type="match status" value="1"/>
</dbReference>
<proteinExistence type="predicted"/>